<evidence type="ECO:0000313" key="21">
    <source>
        <dbReference type="EMBL" id="NWS74481.1"/>
    </source>
</evidence>
<evidence type="ECO:0000256" key="8">
    <source>
        <dbReference type="ARBA" id="ARBA00022833"/>
    </source>
</evidence>
<dbReference type="EC" id="5.6.2.4" evidence="13"/>
<evidence type="ECO:0000256" key="4">
    <source>
        <dbReference type="ARBA" id="ARBA00022741"/>
    </source>
</evidence>
<dbReference type="Gene3D" id="1.10.10.10">
    <property type="entry name" value="Winged helix-like DNA-binding domain superfamily/Winged helix DNA-binding domain"/>
    <property type="match status" value="1"/>
</dbReference>
<dbReference type="PANTHER" id="PTHR47835:SF3">
    <property type="entry name" value="HELICASE FOR MEIOSIS 1"/>
    <property type="match status" value="1"/>
</dbReference>
<evidence type="ECO:0000256" key="16">
    <source>
        <dbReference type="ARBA" id="ARBA00071159"/>
    </source>
</evidence>
<feature type="domain" description="Helicase C-terminal" evidence="20">
    <location>
        <begin position="517"/>
        <end position="702"/>
    </location>
</feature>
<dbReference type="Pfam" id="PF02889">
    <property type="entry name" value="Sec63"/>
    <property type="match status" value="1"/>
</dbReference>
<dbReference type="GO" id="GO:0043138">
    <property type="term" value="F:3'-5' DNA helicase activity"/>
    <property type="evidence" value="ECO:0007669"/>
    <property type="project" value="UniProtKB-EC"/>
</dbReference>
<dbReference type="InterPro" id="IPR004179">
    <property type="entry name" value="Sec63-dom"/>
</dbReference>
<dbReference type="EMBL" id="VYZB01000470">
    <property type="protein sequence ID" value="NWS74481.1"/>
    <property type="molecule type" value="Genomic_DNA"/>
</dbReference>
<dbReference type="InterPro" id="IPR052247">
    <property type="entry name" value="Meiotic_Crossover_Helicase"/>
</dbReference>
<comment type="catalytic activity">
    <reaction evidence="12">
        <text>Couples ATP hydrolysis with the unwinding of duplex DNA by translocating in the 3'-5' direction.</text>
        <dbReference type="EC" id="5.6.2.4"/>
    </reaction>
</comment>
<feature type="compositionally biased region" description="Polar residues" evidence="18">
    <location>
        <begin position="115"/>
        <end position="138"/>
    </location>
</feature>
<dbReference type="Proteomes" id="UP000549499">
    <property type="component" value="Unassembled WGS sequence"/>
</dbReference>
<dbReference type="Pfam" id="PF00271">
    <property type="entry name" value="Helicase_C"/>
    <property type="match status" value="1"/>
</dbReference>
<comment type="caution">
    <text evidence="21">The sequence shown here is derived from an EMBL/GenBank/DDBJ whole genome shotgun (WGS) entry which is preliminary data.</text>
</comment>
<dbReference type="InterPro" id="IPR014001">
    <property type="entry name" value="Helicase_ATP-bd"/>
</dbReference>
<evidence type="ECO:0000256" key="7">
    <source>
        <dbReference type="ARBA" id="ARBA00022806"/>
    </source>
</evidence>
<dbReference type="SUPFAM" id="SSF46785">
    <property type="entry name" value="Winged helix' DNA-binding domain"/>
    <property type="match status" value="1"/>
</dbReference>
<dbReference type="GO" id="GO:0016787">
    <property type="term" value="F:hydrolase activity"/>
    <property type="evidence" value="ECO:0007669"/>
    <property type="project" value="UniProtKB-KW"/>
</dbReference>
<dbReference type="InterPro" id="IPR036390">
    <property type="entry name" value="WH_DNA-bd_sf"/>
</dbReference>
<dbReference type="FunFam" id="1.10.10.10:FF:000012">
    <property type="entry name" value="U5 small nuclear ribonucleoprotein helicase"/>
    <property type="match status" value="1"/>
</dbReference>
<dbReference type="InterPro" id="IPR036388">
    <property type="entry name" value="WH-like_DNA-bd_sf"/>
</dbReference>
<dbReference type="FunFam" id="3.40.50.300:FF:000950">
    <property type="entry name" value="probable ATP-dependent DNA helicase HFM1"/>
    <property type="match status" value="1"/>
</dbReference>
<dbReference type="InterPro" id="IPR057842">
    <property type="entry name" value="WH_MER3"/>
</dbReference>
<comment type="function">
    <text evidence="15">Required for crossover formation and complete synapsis of homologous chromosomes during meiosis.</text>
</comment>
<dbReference type="PROSITE" id="PS51194">
    <property type="entry name" value="HELICASE_CTER"/>
    <property type="match status" value="1"/>
</dbReference>
<dbReference type="FunFam" id="1.10.3380.10:FF:000006">
    <property type="entry name" value="probable ATP-dependent DNA helicase HFM1 isoform X1"/>
    <property type="match status" value="1"/>
</dbReference>
<evidence type="ECO:0000259" key="19">
    <source>
        <dbReference type="PROSITE" id="PS51192"/>
    </source>
</evidence>
<keyword evidence="6" id="KW-0378">Hydrolase</keyword>
<dbReference type="CDD" id="cd18795">
    <property type="entry name" value="SF2_C_Ski2"/>
    <property type="match status" value="1"/>
</dbReference>
<comment type="cofactor">
    <cofactor evidence="1">
        <name>Zn(2+)</name>
        <dbReference type="ChEBI" id="CHEBI:29105"/>
    </cofactor>
</comment>
<dbReference type="GO" id="GO:0003676">
    <property type="term" value="F:nucleic acid binding"/>
    <property type="evidence" value="ECO:0007669"/>
    <property type="project" value="InterPro"/>
</dbReference>
<dbReference type="Pfam" id="PF23445">
    <property type="entry name" value="WHD_SNRNP200"/>
    <property type="match status" value="1"/>
</dbReference>
<dbReference type="FunFam" id="3.40.50.300:FF:001076">
    <property type="entry name" value="ATP-dependent DNA helicase MER3"/>
    <property type="match status" value="1"/>
</dbReference>
<dbReference type="PROSITE" id="PS51192">
    <property type="entry name" value="HELICASE_ATP_BIND_1"/>
    <property type="match status" value="1"/>
</dbReference>
<sequence length="891" mass="100913">KNRSPENEERKPWHIAPAPAIAEIPAAEELQRELEENTHMGKILQSRIIQVGKESSCKPNTANHCEAVHGKSPAPVQFGVASEKEVLRLSMGERENISFQHESLKMVSLFLSSDQDKSQTGTGASQQPGANFSQNKIVSNCPADSDDDESVHSTFRKSLFKMSEYVYNNTECKDHSVDVKEVGPYLNASGNTEEAREESLWRHNYQTPVTKISDFALHRVNDGNIVSENEIKMKPFPNASSILDITGNYYYSISKKTIHSLSLFATQFRSIFKEFPFFNYAQSKALDDLLYTDKNFVICAPTGSGKTVMFELAITRLLMEVPLPWLNVKVVYMAPIKALCSQRFDDWKEKFGPLGLSCKELTGDTVMDDLFEIHHAHIIITTPEKWDSMTRRWRDNSVVQLVRLFLIDEVHVIKDESRGATLEVVVSRMKTVQSSLWHLSEIHDTVPPLRFVAVSATIPNAEDIAEWLSDNKMPAVCLKIDDDQRPVKLRKIVLGFPCSDSQTEFKFDLTLNYKIASVIQTYSEQKPALVFCATRKGVQQAASVLAKDAKFLLSVEQKQRLQRSANSLKDSKLRDLLIYGVAYHHAGMEVSDRKVIEGAFTAGDLPVLFTTSTLAMGVNLPAHLVVIKSTMHYVGGVFQEYSETDILQMIGRAGRPQFDTTATAVIMTRWSTREKYIQMLDGADVIESSLHRHLVEHLNAEIVLHTVTNVSVALEWIRSTFLYIRALKNPAHYGFFSACTKSTSIFKSLTELCLKNLNDLSSFDLIRMDETKNFKTTETGRLMAWYYIAFDTVKQFFTIKGTETLKELITMISNCTEFLDVKLRTNEKKMLNTLNKDKDKTTIRFPMEGKIKTREMKINCLIQAQLGCIPIQDFTLTQDTGRIFRNGLRVT</sequence>
<keyword evidence="4" id="KW-0547">Nucleotide-binding</keyword>
<dbReference type="SMART" id="SM00490">
    <property type="entry name" value="HELICc"/>
    <property type="match status" value="1"/>
</dbReference>
<evidence type="ECO:0000256" key="1">
    <source>
        <dbReference type="ARBA" id="ARBA00001947"/>
    </source>
</evidence>
<feature type="region of interest" description="Disordered" evidence="18">
    <location>
        <begin position="115"/>
        <end position="149"/>
    </location>
</feature>
<protein>
    <recommendedName>
        <fullName evidence="16">Probable ATP-dependent DNA helicase HFM1</fullName>
        <ecNumber evidence="13">5.6.2.4</ecNumber>
    </recommendedName>
    <alternativeName>
        <fullName evidence="17">DNA 3'-5' helicase HFM1</fullName>
    </alternativeName>
</protein>
<comment type="similarity">
    <text evidence="2">Belongs to the helicase family. SKI2 subfamily.</text>
</comment>
<reference evidence="21 22" key="1">
    <citation type="submission" date="2019-09" db="EMBL/GenBank/DDBJ databases">
        <title>Bird 10,000 Genomes (B10K) Project - Family phase.</title>
        <authorList>
            <person name="Zhang G."/>
        </authorList>
    </citation>
    <scope>NUCLEOTIDE SEQUENCE [LARGE SCALE GENOMIC DNA]</scope>
    <source>
        <strain evidence="21">B10K-DU-003-44</strain>
        <tissue evidence="21">Muscle</tissue>
    </source>
</reference>
<evidence type="ECO:0000256" key="18">
    <source>
        <dbReference type="SAM" id="MobiDB-lite"/>
    </source>
</evidence>
<dbReference type="InterPro" id="IPR011545">
    <property type="entry name" value="DEAD/DEAH_box_helicase_dom"/>
</dbReference>
<dbReference type="CDD" id="cd18023">
    <property type="entry name" value="DEXHc_HFM1"/>
    <property type="match status" value="1"/>
</dbReference>
<dbReference type="Gene3D" id="1.10.3380.10">
    <property type="entry name" value="Sec63 N-terminal domain-like domain"/>
    <property type="match status" value="1"/>
</dbReference>
<evidence type="ECO:0000256" key="6">
    <source>
        <dbReference type="ARBA" id="ARBA00022801"/>
    </source>
</evidence>
<dbReference type="Gene3D" id="3.40.50.300">
    <property type="entry name" value="P-loop containing nucleotide triphosphate hydrolases"/>
    <property type="match status" value="2"/>
</dbReference>
<dbReference type="SUPFAM" id="SSF52540">
    <property type="entry name" value="P-loop containing nucleoside triphosphate hydrolases"/>
    <property type="match status" value="1"/>
</dbReference>
<dbReference type="Pfam" id="PF00270">
    <property type="entry name" value="DEAD"/>
    <property type="match status" value="1"/>
</dbReference>
<evidence type="ECO:0000256" key="15">
    <source>
        <dbReference type="ARBA" id="ARBA00059912"/>
    </source>
</evidence>
<evidence type="ECO:0000256" key="10">
    <source>
        <dbReference type="ARBA" id="ARBA00023235"/>
    </source>
</evidence>
<gene>
    <name evidence="21" type="primary">Hfm1</name>
    <name evidence="21" type="ORF">CROSUL_R06368</name>
</gene>
<dbReference type="SUPFAM" id="SSF158702">
    <property type="entry name" value="Sec63 N-terminal domain-like"/>
    <property type="match status" value="1"/>
</dbReference>
<evidence type="ECO:0000256" key="2">
    <source>
        <dbReference type="ARBA" id="ARBA00010140"/>
    </source>
</evidence>
<keyword evidence="5" id="KW-0863">Zinc-finger</keyword>
<keyword evidence="9" id="KW-0067">ATP-binding</keyword>
<comment type="catalytic activity">
    <reaction evidence="14">
        <text>ATP + H2O = ADP + phosphate + H(+)</text>
        <dbReference type="Rhea" id="RHEA:13065"/>
        <dbReference type="ChEBI" id="CHEBI:15377"/>
        <dbReference type="ChEBI" id="CHEBI:15378"/>
        <dbReference type="ChEBI" id="CHEBI:30616"/>
        <dbReference type="ChEBI" id="CHEBI:43474"/>
        <dbReference type="ChEBI" id="CHEBI:456216"/>
        <dbReference type="EC" id="5.6.2.4"/>
    </reaction>
</comment>
<dbReference type="InterPro" id="IPR001650">
    <property type="entry name" value="Helicase_C-like"/>
</dbReference>
<dbReference type="SMART" id="SM00487">
    <property type="entry name" value="DEXDc"/>
    <property type="match status" value="1"/>
</dbReference>
<keyword evidence="3" id="KW-0479">Metal-binding</keyword>
<evidence type="ECO:0000256" key="17">
    <source>
        <dbReference type="ARBA" id="ARBA00093665"/>
    </source>
</evidence>
<feature type="non-terminal residue" evidence="21">
    <location>
        <position position="891"/>
    </location>
</feature>
<dbReference type="OrthoDB" id="5575at2759"/>
<evidence type="ECO:0000256" key="11">
    <source>
        <dbReference type="ARBA" id="ARBA00023254"/>
    </source>
</evidence>
<keyword evidence="22" id="KW-1185">Reference proteome</keyword>
<evidence type="ECO:0000256" key="3">
    <source>
        <dbReference type="ARBA" id="ARBA00022723"/>
    </source>
</evidence>
<proteinExistence type="inferred from homology"/>
<dbReference type="GO" id="GO:0007131">
    <property type="term" value="P:reciprocal meiotic recombination"/>
    <property type="evidence" value="ECO:0007669"/>
    <property type="project" value="UniProtKB-ARBA"/>
</dbReference>
<evidence type="ECO:0000259" key="20">
    <source>
        <dbReference type="PROSITE" id="PS51194"/>
    </source>
</evidence>
<dbReference type="InterPro" id="IPR027417">
    <property type="entry name" value="P-loop_NTPase"/>
</dbReference>
<dbReference type="PANTHER" id="PTHR47835">
    <property type="entry name" value="HFM1, ATP DEPENDENT DNA HELICASE HOMOLOG"/>
    <property type="match status" value="1"/>
</dbReference>
<keyword evidence="10" id="KW-0413">Isomerase</keyword>
<feature type="domain" description="Helicase ATP-binding" evidence="19">
    <location>
        <begin position="287"/>
        <end position="476"/>
    </location>
</feature>
<evidence type="ECO:0000313" key="22">
    <source>
        <dbReference type="Proteomes" id="UP000549499"/>
    </source>
</evidence>
<evidence type="ECO:0000256" key="14">
    <source>
        <dbReference type="ARBA" id="ARBA00048988"/>
    </source>
</evidence>
<accession>A0A7K5HYR7</accession>
<keyword evidence="8" id="KW-0862">Zinc</keyword>
<dbReference type="GO" id="GO:0005524">
    <property type="term" value="F:ATP binding"/>
    <property type="evidence" value="ECO:0007669"/>
    <property type="project" value="UniProtKB-KW"/>
</dbReference>
<name>A0A7K5HYR7_CROSL</name>
<evidence type="ECO:0000256" key="9">
    <source>
        <dbReference type="ARBA" id="ARBA00022840"/>
    </source>
</evidence>
<evidence type="ECO:0000256" key="5">
    <source>
        <dbReference type="ARBA" id="ARBA00022771"/>
    </source>
</evidence>
<organism evidence="21 22">
    <name type="scientific">Crotophaga sulcirostris</name>
    <name type="common">Groove-billed ani</name>
    <dbReference type="NCBI Taxonomy" id="33598"/>
    <lineage>
        <taxon>Eukaryota</taxon>
        <taxon>Metazoa</taxon>
        <taxon>Chordata</taxon>
        <taxon>Craniata</taxon>
        <taxon>Vertebrata</taxon>
        <taxon>Euteleostomi</taxon>
        <taxon>Archelosauria</taxon>
        <taxon>Archosauria</taxon>
        <taxon>Dinosauria</taxon>
        <taxon>Saurischia</taxon>
        <taxon>Theropoda</taxon>
        <taxon>Coelurosauria</taxon>
        <taxon>Aves</taxon>
        <taxon>Neognathae</taxon>
        <taxon>Neoaves</taxon>
        <taxon>Otidimorphae</taxon>
        <taxon>Cuculiformes</taxon>
        <taxon>Crotophagidae</taxon>
        <taxon>Crotophaga</taxon>
    </lineage>
</organism>
<keyword evidence="11" id="KW-0469">Meiosis</keyword>
<feature type="non-terminal residue" evidence="21">
    <location>
        <position position="1"/>
    </location>
</feature>
<evidence type="ECO:0000256" key="13">
    <source>
        <dbReference type="ARBA" id="ARBA00034808"/>
    </source>
</evidence>
<dbReference type="AlphaFoldDB" id="A0A7K5HYR7"/>
<keyword evidence="7 21" id="KW-0347">Helicase</keyword>
<dbReference type="GO" id="GO:0008270">
    <property type="term" value="F:zinc ion binding"/>
    <property type="evidence" value="ECO:0007669"/>
    <property type="project" value="UniProtKB-KW"/>
</dbReference>
<evidence type="ECO:0000256" key="12">
    <source>
        <dbReference type="ARBA" id="ARBA00034617"/>
    </source>
</evidence>